<dbReference type="AlphaFoldDB" id="A0A075RGG8"/>
<dbReference type="Proteomes" id="UP000005850">
    <property type="component" value="Chromosome"/>
</dbReference>
<keyword evidence="2" id="KW-1185">Reference proteome</keyword>
<gene>
    <name evidence="1" type="ORF">BRLA_c040480</name>
</gene>
<sequence>MYYGVDIVFEAVPEKEDLPWRIMPTDEFIPLI</sequence>
<name>A0A075RGG8_BRELA</name>
<proteinExistence type="predicted"/>
<dbReference type="HOGENOM" id="CLU_3388414_0_0_9"/>
<dbReference type="KEGG" id="blr:BRLA_c040480"/>
<dbReference type="EMBL" id="CP007806">
    <property type="protein sequence ID" value="AIG28325.1"/>
    <property type="molecule type" value="Genomic_DNA"/>
</dbReference>
<evidence type="ECO:0000313" key="1">
    <source>
        <dbReference type="EMBL" id="AIG28325.1"/>
    </source>
</evidence>
<dbReference type="STRING" id="1042163.BRLA_c040480"/>
<evidence type="ECO:0000313" key="2">
    <source>
        <dbReference type="Proteomes" id="UP000005850"/>
    </source>
</evidence>
<organism evidence="1 2">
    <name type="scientific">Brevibacillus laterosporus LMG 15441</name>
    <dbReference type="NCBI Taxonomy" id="1042163"/>
    <lineage>
        <taxon>Bacteria</taxon>
        <taxon>Bacillati</taxon>
        <taxon>Bacillota</taxon>
        <taxon>Bacilli</taxon>
        <taxon>Bacillales</taxon>
        <taxon>Paenibacillaceae</taxon>
        <taxon>Brevibacillus</taxon>
    </lineage>
</organism>
<accession>A0A075RGG8</accession>
<reference evidence="1 2" key="1">
    <citation type="journal article" date="2011" name="J. Bacteriol.">
        <title>Genome sequence of Brevibacillus laterosporus LMG 15441, a pathogen of invertebrates.</title>
        <authorList>
            <person name="Djukic M."/>
            <person name="Poehlein A."/>
            <person name="Thurmer A."/>
            <person name="Daniel R."/>
        </authorList>
    </citation>
    <scope>NUCLEOTIDE SEQUENCE [LARGE SCALE GENOMIC DNA]</scope>
    <source>
        <strain evidence="1 2">LMG 15441</strain>
    </source>
</reference>
<protein>
    <submittedName>
        <fullName evidence="1">Uncharacterized protein</fullName>
    </submittedName>
</protein>